<keyword evidence="1" id="KW-0472">Membrane</keyword>
<feature type="transmembrane region" description="Helical" evidence="1">
    <location>
        <begin position="106"/>
        <end position="126"/>
    </location>
</feature>
<dbReference type="Proteomes" id="UP000007110">
    <property type="component" value="Unassembled WGS sequence"/>
</dbReference>
<dbReference type="EnsemblMetazoa" id="XM_030979043">
    <property type="protein sequence ID" value="XP_030834903"/>
    <property type="gene ID" value="LOC756522"/>
</dbReference>
<sequence length="128" mass="14221">MSESEKEPIFGAPVEAKTGEGAPSQAPMYYDSTQSPRAKAILYGFVSIIIINVLVALVLCFYQGAKTKRDGFLYFLMACCLIGLVAAEIILIPLVRRGDLAKEKSWFLYFLGFCILLESIFTDILVMH</sequence>
<keyword evidence="1" id="KW-0812">Transmembrane</keyword>
<dbReference type="RefSeq" id="XP_030834903.1">
    <property type="nucleotide sequence ID" value="XM_030979043.1"/>
</dbReference>
<dbReference type="AlphaFoldDB" id="A0A7M7NDA2"/>
<dbReference type="OMA" id="KEKTWFL"/>
<dbReference type="KEGG" id="spu:756522"/>
<reference evidence="3" key="1">
    <citation type="submission" date="2015-02" db="EMBL/GenBank/DDBJ databases">
        <title>Genome sequencing for Strongylocentrotus purpuratus.</title>
        <authorList>
            <person name="Murali S."/>
            <person name="Liu Y."/>
            <person name="Vee V."/>
            <person name="English A."/>
            <person name="Wang M."/>
            <person name="Skinner E."/>
            <person name="Han Y."/>
            <person name="Muzny D.M."/>
            <person name="Worley K.C."/>
            <person name="Gibbs R.A."/>
        </authorList>
    </citation>
    <scope>NUCLEOTIDE SEQUENCE</scope>
</reference>
<dbReference type="GeneID" id="756522"/>
<evidence type="ECO:0000256" key="1">
    <source>
        <dbReference type="SAM" id="Phobius"/>
    </source>
</evidence>
<organism evidence="2 3">
    <name type="scientific">Strongylocentrotus purpuratus</name>
    <name type="common">Purple sea urchin</name>
    <dbReference type="NCBI Taxonomy" id="7668"/>
    <lineage>
        <taxon>Eukaryota</taxon>
        <taxon>Metazoa</taxon>
        <taxon>Echinodermata</taxon>
        <taxon>Eleutherozoa</taxon>
        <taxon>Echinozoa</taxon>
        <taxon>Echinoidea</taxon>
        <taxon>Euechinoidea</taxon>
        <taxon>Echinacea</taxon>
        <taxon>Camarodonta</taxon>
        <taxon>Echinidea</taxon>
        <taxon>Strongylocentrotidae</taxon>
        <taxon>Strongylocentrotus</taxon>
    </lineage>
</organism>
<dbReference type="OrthoDB" id="10032541at2759"/>
<proteinExistence type="predicted"/>
<dbReference type="InParanoid" id="A0A7M7NDA2"/>
<evidence type="ECO:0000313" key="2">
    <source>
        <dbReference type="EnsemblMetazoa" id="XP_030834903"/>
    </source>
</evidence>
<reference evidence="2" key="2">
    <citation type="submission" date="2021-01" db="UniProtKB">
        <authorList>
            <consortium name="EnsemblMetazoa"/>
        </authorList>
    </citation>
    <scope>IDENTIFICATION</scope>
</reference>
<evidence type="ECO:0000313" key="3">
    <source>
        <dbReference type="Proteomes" id="UP000007110"/>
    </source>
</evidence>
<protein>
    <submittedName>
        <fullName evidence="2">Uncharacterized protein</fullName>
    </submittedName>
</protein>
<name>A0A7M7NDA2_STRPU</name>
<feature type="transmembrane region" description="Helical" evidence="1">
    <location>
        <begin position="74"/>
        <end position="94"/>
    </location>
</feature>
<keyword evidence="1" id="KW-1133">Transmembrane helix</keyword>
<accession>A0A7M7NDA2</accession>
<keyword evidence="3" id="KW-1185">Reference proteome</keyword>
<feature type="transmembrane region" description="Helical" evidence="1">
    <location>
        <begin position="40"/>
        <end position="62"/>
    </location>
</feature>